<evidence type="ECO:0000313" key="3">
    <source>
        <dbReference type="Proteomes" id="UP000800041"/>
    </source>
</evidence>
<evidence type="ECO:0000313" key="2">
    <source>
        <dbReference type="EMBL" id="KAF1991514.1"/>
    </source>
</evidence>
<proteinExistence type="predicted"/>
<accession>A0A6G1HEK7</accession>
<sequence>MLSTSHKLKEATLEGMKEDFWKRSYFGVFSPDVVLRVRVGDKPSWLLLHDPTVFPAELMLSHTPITGVAPKDRRNPPLQQTSDTHAPPPSKHPKELQPLHMPPPFQAVRETRESGVFLYPSQPPLRMSHERGHEEALTKSSNPLIDPHSHLPRSRDTPEPLRDRSSSQQPARQERRSWGRGAGKSREKRRWLTSGTSGSLFLCTRSPICELGIERRK</sequence>
<name>A0A6G1HEK7_9PEZI</name>
<dbReference type="AlphaFoldDB" id="A0A6G1HEK7"/>
<gene>
    <name evidence="2" type="ORF">K402DRAFT_400241</name>
</gene>
<evidence type="ECO:0000256" key="1">
    <source>
        <dbReference type="SAM" id="MobiDB-lite"/>
    </source>
</evidence>
<feature type="compositionally biased region" description="Basic and acidic residues" evidence="1">
    <location>
        <begin position="147"/>
        <end position="165"/>
    </location>
</feature>
<dbReference type="Proteomes" id="UP000800041">
    <property type="component" value="Unassembled WGS sequence"/>
</dbReference>
<feature type="region of interest" description="Disordered" evidence="1">
    <location>
        <begin position="66"/>
        <end position="102"/>
    </location>
</feature>
<reference evidence="2" key="1">
    <citation type="journal article" date="2020" name="Stud. Mycol.">
        <title>101 Dothideomycetes genomes: a test case for predicting lifestyles and emergence of pathogens.</title>
        <authorList>
            <person name="Haridas S."/>
            <person name="Albert R."/>
            <person name="Binder M."/>
            <person name="Bloem J."/>
            <person name="Labutti K."/>
            <person name="Salamov A."/>
            <person name="Andreopoulos B."/>
            <person name="Baker S."/>
            <person name="Barry K."/>
            <person name="Bills G."/>
            <person name="Bluhm B."/>
            <person name="Cannon C."/>
            <person name="Castanera R."/>
            <person name="Culley D."/>
            <person name="Daum C."/>
            <person name="Ezra D."/>
            <person name="Gonzalez J."/>
            <person name="Henrissat B."/>
            <person name="Kuo A."/>
            <person name="Liang C."/>
            <person name="Lipzen A."/>
            <person name="Lutzoni F."/>
            <person name="Magnuson J."/>
            <person name="Mondo S."/>
            <person name="Nolan M."/>
            <person name="Ohm R."/>
            <person name="Pangilinan J."/>
            <person name="Park H.-J."/>
            <person name="Ramirez L."/>
            <person name="Alfaro M."/>
            <person name="Sun H."/>
            <person name="Tritt A."/>
            <person name="Yoshinaga Y."/>
            <person name="Zwiers L.-H."/>
            <person name="Turgeon B."/>
            <person name="Goodwin S."/>
            <person name="Spatafora J."/>
            <person name="Crous P."/>
            <person name="Grigoriev I."/>
        </authorList>
    </citation>
    <scope>NUCLEOTIDE SEQUENCE</scope>
    <source>
        <strain evidence="2">CBS 113979</strain>
    </source>
</reference>
<keyword evidence="3" id="KW-1185">Reference proteome</keyword>
<dbReference type="EMBL" id="ML977139">
    <property type="protein sequence ID" value="KAF1991514.1"/>
    <property type="molecule type" value="Genomic_DNA"/>
</dbReference>
<organism evidence="2 3">
    <name type="scientific">Aulographum hederae CBS 113979</name>
    <dbReference type="NCBI Taxonomy" id="1176131"/>
    <lineage>
        <taxon>Eukaryota</taxon>
        <taxon>Fungi</taxon>
        <taxon>Dikarya</taxon>
        <taxon>Ascomycota</taxon>
        <taxon>Pezizomycotina</taxon>
        <taxon>Dothideomycetes</taxon>
        <taxon>Pleosporomycetidae</taxon>
        <taxon>Aulographales</taxon>
        <taxon>Aulographaceae</taxon>
    </lineage>
</organism>
<protein>
    <submittedName>
        <fullName evidence="2">Uncharacterized protein</fullName>
    </submittedName>
</protein>
<feature type="compositionally biased region" description="Basic and acidic residues" evidence="1">
    <location>
        <begin position="127"/>
        <end position="137"/>
    </location>
</feature>
<feature type="region of interest" description="Disordered" evidence="1">
    <location>
        <begin position="118"/>
        <end position="192"/>
    </location>
</feature>